<keyword evidence="3" id="KW-1185">Reference proteome</keyword>
<dbReference type="InterPro" id="IPR028994">
    <property type="entry name" value="Integrin_alpha_N"/>
</dbReference>
<evidence type="ECO:0000313" key="2">
    <source>
        <dbReference type="EnsemblProtists" id="EOD31761"/>
    </source>
</evidence>
<dbReference type="SUPFAM" id="SSF69318">
    <property type="entry name" value="Integrin alpha N-terminal domain"/>
    <property type="match status" value="1"/>
</dbReference>
<accession>A0A0D3K7M6</accession>
<dbReference type="PANTHER" id="PTHR16026">
    <property type="entry name" value="CARTILAGE ACIDIC PROTEIN 1"/>
    <property type="match status" value="1"/>
</dbReference>
<proteinExistence type="predicted"/>
<organism evidence="2 3">
    <name type="scientific">Emiliania huxleyi (strain CCMP1516)</name>
    <dbReference type="NCBI Taxonomy" id="280463"/>
    <lineage>
        <taxon>Eukaryota</taxon>
        <taxon>Haptista</taxon>
        <taxon>Haptophyta</taxon>
        <taxon>Prymnesiophyceae</taxon>
        <taxon>Isochrysidales</taxon>
        <taxon>Noelaerhabdaceae</taxon>
        <taxon>Emiliania</taxon>
    </lineage>
</organism>
<dbReference type="Pfam" id="PF07593">
    <property type="entry name" value="UnbV_ASPIC"/>
    <property type="match status" value="1"/>
</dbReference>
<dbReference type="Proteomes" id="UP000013827">
    <property type="component" value="Unassembled WGS sequence"/>
</dbReference>
<sequence>MPPGVRKFGPRSLEFEEESYRVLGDAPLKAKGHIGAHYHKWGSPYVVDWDGDGWMDLFETNHVKYESCETHWDLALNHGGGWLEAETGVVKYVAGLREDGGKLPSRFDAHGGAVLDIDRDGLLDLYVAQGAVRGTDMTDQSENGLFWGTPDGRLIGGRGASKEAGLACQGCRAYNVGLLDINHDGLLDVLSLNRERNDDNKIPSRLWLNLPPSQRKFELVPEMSVYAVGAIMTDFDQDGFAQELLVLIYIPQTTSGQDILAAYKWDSAAERLTDITPGWQIFGSKWSRRHAWQRQLRSVKTGATRSPPSPSTPILTVHNLAQAADFDLDGTLDLFILCRYTGVFLTQEEDGSWVRMPGDYGELNDPARKEEDDGWLETCCADYENCYATNEIAAYHLVDLCLALNGRNAGNRWYGVTAVDLNNDGFVDLMPCNTICRAFLNAGHTRNSYIAFRLAGTASNEYGIGATVLLSWRPQPGAAAQLQLRELNSASSGSNLFSSEDHRLVFGLGPSGVPLRVEVRWPSGRVDILDDEAELLARANSMDDSGT</sequence>
<reference evidence="2" key="2">
    <citation type="submission" date="2024-10" db="UniProtKB">
        <authorList>
            <consortium name="EnsemblProtists"/>
        </authorList>
    </citation>
    <scope>IDENTIFICATION</scope>
</reference>
<dbReference type="AlphaFoldDB" id="A0A0D3K7M6"/>
<dbReference type="PANTHER" id="PTHR16026:SF0">
    <property type="entry name" value="CARTILAGE ACIDIC PROTEIN 1"/>
    <property type="match status" value="1"/>
</dbReference>
<evidence type="ECO:0000259" key="1">
    <source>
        <dbReference type="Pfam" id="PF07593"/>
    </source>
</evidence>
<dbReference type="KEGG" id="ehx:EMIHUDRAFT_231386"/>
<evidence type="ECO:0000313" key="3">
    <source>
        <dbReference type="Proteomes" id="UP000013827"/>
    </source>
</evidence>
<dbReference type="EnsemblProtists" id="EOD31761">
    <property type="protein sequence ID" value="EOD31761"/>
    <property type="gene ID" value="EMIHUDRAFT_231386"/>
</dbReference>
<dbReference type="InterPro" id="IPR027039">
    <property type="entry name" value="Crtac1"/>
</dbReference>
<dbReference type="HOGENOM" id="CLU_441078_0_0_1"/>
<feature type="domain" description="ASPIC/UnbV" evidence="1">
    <location>
        <begin position="463"/>
        <end position="531"/>
    </location>
</feature>
<dbReference type="GeneID" id="17277034"/>
<reference evidence="3" key="1">
    <citation type="journal article" date="2013" name="Nature">
        <title>Pan genome of the phytoplankton Emiliania underpins its global distribution.</title>
        <authorList>
            <person name="Read B.A."/>
            <person name="Kegel J."/>
            <person name="Klute M.J."/>
            <person name="Kuo A."/>
            <person name="Lefebvre S.C."/>
            <person name="Maumus F."/>
            <person name="Mayer C."/>
            <person name="Miller J."/>
            <person name="Monier A."/>
            <person name="Salamov A."/>
            <person name="Young J."/>
            <person name="Aguilar M."/>
            <person name="Claverie J.M."/>
            <person name="Frickenhaus S."/>
            <person name="Gonzalez K."/>
            <person name="Herman E.K."/>
            <person name="Lin Y.C."/>
            <person name="Napier J."/>
            <person name="Ogata H."/>
            <person name="Sarno A.F."/>
            <person name="Shmutz J."/>
            <person name="Schroeder D."/>
            <person name="de Vargas C."/>
            <person name="Verret F."/>
            <person name="von Dassow P."/>
            <person name="Valentin K."/>
            <person name="Van de Peer Y."/>
            <person name="Wheeler G."/>
            <person name="Dacks J.B."/>
            <person name="Delwiche C.F."/>
            <person name="Dyhrman S.T."/>
            <person name="Glockner G."/>
            <person name="John U."/>
            <person name="Richards T."/>
            <person name="Worden A.Z."/>
            <person name="Zhang X."/>
            <person name="Grigoriev I.V."/>
            <person name="Allen A.E."/>
            <person name="Bidle K."/>
            <person name="Borodovsky M."/>
            <person name="Bowler C."/>
            <person name="Brownlee C."/>
            <person name="Cock J.M."/>
            <person name="Elias M."/>
            <person name="Gladyshev V.N."/>
            <person name="Groth M."/>
            <person name="Guda C."/>
            <person name="Hadaegh A."/>
            <person name="Iglesias-Rodriguez M.D."/>
            <person name="Jenkins J."/>
            <person name="Jones B.M."/>
            <person name="Lawson T."/>
            <person name="Leese F."/>
            <person name="Lindquist E."/>
            <person name="Lobanov A."/>
            <person name="Lomsadze A."/>
            <person name="Malik S.B."/>
            <person name="Marsh M.E."/>
            <person name="Mackinder L."/>
            <person name="Mock T."/>
            <person name="Mueller-Roeber B."/>
            <person name="Pagarete A."/>
            <person name="Parker M."/>
            <person name="Probert I."/>
            <person name="Quesneville H."/>
            <person name="Raines C."/>
            <person name="Rensing S.A."/>
            <person name="Riano-Pachon D.M."/>
            <person name="Richier S."/>
            <person name="Rokitta S."/>
            <person name="Shiraiwa Y."/>
            <person name="Soanes D.M."/>
            <person name="van der Giezen M."/>
            <person name="Wahlund T.M."/>
            <person name="Williams B."/>
            <person name="Wilson W."/>
            <person name="Wolfe G."/>
            <person name="Wurch L.L."/>
        </authorList>
    </citation>
    <scope>NUCLEOTIDE SEQUENCE</scope>
</reference>
<dbReference type="RefSeq" id="XP_005784190.1">
    <property type="nucleotide sequence ID" value="XM_005784133.1"/>
</dbReference>
<dbReference type="PaxDb" id="2903-EOD31761"/>
<name>A0A0D3K7M6_EMIH1</name>
<dbReference type="InterPro" id="IPR011519">
    <property type="entry name" value="UnbV_ASPIC"/>
</dbReference>
<protein>
    <recommendedName>
        <fullName evidence="1">ASPIC/UnbV domain-containing protein</fullName>
    </recommendedName>
</protein>